<protein>
    <submittedName>
        <fullName evidence="2">Uncharacterized protein</fullName>
    </submittedName>
</protein>
<dbReference type="Proteomes" id="UP001372338">
    <property type="component" value="Unassembled WGS sequence"/>
</dbReference>
<gene>
    <name evidence="2" type="ORF">RIF29_40768</name>
</gene>
<evidence type="ECO:0000313" key="3">
    <source>
        <dbReference type="Proteomes" id="UP001372338"/>
    </source>
</evidence>
<feature type="region of interest" description="Disordered" evidence="1">
    <location>
        <begin position="52"/>
        <end position="133"/>
    </location>
</feature>
<dbReference type="EMBL" id="JAYWIO010000008">
    <property type="protein sequence ID" value="KAK7245914.1"/>
    <property type="molecule type" value="Genomic_DNA"/>
</dbReference>
<organism evidence="2 3">
    <name type="scientific">Crotalaria pallida</name>
    <name type="common">Smooth rattlebox</name>
    <name type="synonym">Crotalaria striata</name>
    <dbReference type="NCBI Taxonomy" id="3830"/>
    <lineage>
        <taxon>Eukaryota</taxon>
        <taxon>Viridiplantae</taxon>
        <taxon>Streptophyta</taxon>
        <taxon>Embryophyta</taxon>
        <taxon>Tracheophyta</taxon>
        <taxon>Spermatophyta</taxon>
        <taxon>Magnoliopsida</taxon>
        <taxon>eudicotyledons</taxon>
        <taxon>Gunneridae</taxon>
        <taxon>Pentapetalae</taxon>
        <taxon>rosids</taxon>
        <taxon>fabids</taxon>
        <taxon>Fabales</taxon>
        <taxon>Fabaceae</taxon>
        <taxon>Papilionoideae</taxon>
        <taxon>50 kb inversion clade</taxon>
        <taxon>genistoids sensu lato</taxon>
        <taxon>core genistoids</taxon>
        <taxon>Crotalarieae</taxon>
        <taxon>Crotalaria</taxon>
    </lineage>
</organism>
<comment type="caution">
    <text evidence="2">The sequence shown here is derived from an EMBL/GenBank/DDBJ whole genome shotgun (WGS) entry which is preliminary data.</text>
</comment>
<sequence length="133" mass="14821">MKKIKTSFSPTDFDPKPYVDEIYRQVEALDDKGVLEKKRYFQRLHEFVYPTTTSMKPPKYKVKTKGGVKGSRKEAAHEKSTKREPSHWEDDVMEGAYPSNGSQSKTKGSQSTRSKTKGSQCTASAAAACAAAH</sequence>
<feature type="compositionally biased region" description="Polar residues" evidence="1">
    <location>
        <begin position="99"/>
        <end position="122"/>
    </location>
</feature>
<evidence type="ECO:0000313" key="2">
    <source>
        <dbReference type="EMBL" id="KAK7245914.1"/>
    </source>
</evidence>
<proteinExistence type="predicted"/>
<reference evidence="2 3" key="1">
    <citation type="submission" date="2024-01" db="EMBL/GenBank/DDBJ databases">
        <title>The genomes of 5 underutilized Papilionoideae crops provide insights into root nodulation and disease resistanc.</title>
        <authorList>
            <person name="Yuan L."/>
        </authorList>
    </citation>
    <scope>NUCLEOTIDE SEQUENCE [LARGE SCALE GENOMIC DNA]</scope>
    <source>
        <strain evidence="2">ZHUSHIDOU_FW_LH</strain>
        <tissue evidence="2">Leaf</tissue>
    </source>
</reference>
<accession>A0AAN9E3T7</accession>
<name>A0AAN9E3T7_CROPI</name>
<keyword evidence="3" id="KW-1185">Reference proteome</keyword>
<dbReference type="AlphaFoldDB" id="A0AAN9E3T7"/>
<feature type="compositionally biased region" description="Low complexity" evidence="1">
    <location>
        <begin position="123"/>
        <end position="133"/>
    </location>
</feature>
<feature type="compositionally biased region" description="Basic and acidic residues" evidence="1">
    <location>
        <begin position="71"/>
        <end position="90"/>
    </location>
</feature>
<evidence type="ECO:0000256" key="1">
    <source>
        <dbReference type="SAM" id="MobiDB-lite"/>
    </source>
</evidence>